<dbReference type="InterPro" id="IPR003848">
    <property type="entry name" value="DUF218"/>
</dbReference>
<organism evidence="2 3">
    <name type="scientific">Candidatus Yanofskybacteria bacterium RIFCSPHIGHO2_12_FULL_45_19b</name>
    <dbReference type="NCBI Taxonomy" id="1802689"/>
    <lineage>
        <taxon>Bacteria</taxon>
        <taxon>Candidatus Yanofskyibacteriota</taxon>
    </lineage>
</organism>
<dbReference type="InterPro" id="IPR014729">
    <property type="entry name" value="Rossmann-like_a/b/a_fold"/>
</dbReference>
<dbReference type="Proteomes" id="UP000177478">
    <property type="component" value="Unassembled WGS sequence"/>
</dbReference>
<protein>
    <recommendedName>
        <fullName evidence="1">DUF218 domain-containing protein</fullName>
    </recommendedName>
</protein>
<dbReference type="GO" id="GO:0005886">
    <property type="term" value="C:plasma membrane"/>
    <property type="evidence" value="ECO:0007669"/>
    <property type="project" value="TreeGrafter"/>
</dbReference>
<dbReference type="STRING" id="1802689.A3F25_00600"/>
<name>A0A1F8G1R8_9BACT</name>
<comment type="caution">
    <text evidence="2">The sequence shown here is derived from an EMBL/GenBank/DDBJ whole genome shotgun (WGS) entry which is preliminary data.</text>
</comment>
<reference evidence="2 3" key="1">
    <citation type="journal article" date="2016" name="Nat. Commun.">
        <title>Thousands of microbial genomes shed light on interconnected biogeochemical processes in an aquifer system.</title>
        <authorList>
            <person name="Anantharaman K."/>
            <person name="Brown C.T."/>
            <person name="Hug L.A."/>
            <person name="Sharon I."/>
            <person name="Castelle C.J."/>
            <person name="Probst A.J."/>
            <person name="Thomas B.C."/>
            <person name="Singh A."/>
            <person name="Wilkins M.J."/>
            <person name="Karaoz U."/>
            <person name="Brodie E.L."/>
            <person name="Williams K.H."/>
            <person name="Hubbard S.S."/>
            <person name="Banfield J.F."/>
        </authorList>
    </citation>
    <scope>NUCLEOTIDE SEQUENCE [LARGE SCALE GENOMIC DNA]</scope>
</reference>
<dbReference type="InterPro" id="IPR051599">
    <property type="entry name" value="Cell_Envelope_Assoc"/>
</dbReference>
<feature type="domain" description="DUF218" evidence="1">
    <location>
        <begin position="35"/>
        <end position="166"/>
    </location>
</feature>
<dbReference type="Pfam" id="PF02698">
    <property type="entry name" value="DUF218"/>
    <property type="match status" value="1"/>
</dbReference>
<dbReference type="Gene3D" id="3.40.50.620">
    <property type="entry name" value="HUPs"/>
    <property type="match status" value="1"/>
</dbReference>
<gene>
    <name evidence="2" type="ORF">A3F25_00600</name>
</gene>
<proteinExistence type="predicted"/>
<dbReference type="PANTHER" id="PTHR30336">
    <property type="entry name" value="INNER MEMBRANE PROTEIN, PROBABLE PERMEASE"/>
    <property type="match status" value="1"/>
</dbReference>
<dbReference type="PANTHER" id="PTHR30336:SF20">
    <property type="entry name" value="DUF218 DOMAIN-CONTAINING PROTEIN"/>
    <property type="match status" value="1"/>
</dbReference>
<evidence type="ECO:0000313" key="3">
    <source>
        <dbReference type="Proteomes" id="UP000177478"/>
    </source>
</evidence>
<dbReference type="EMBL" id="MGKD01000021">
    <property type="protein sequence ID" value="OGN19305.1"/>
    <property type="molecule type" value="Genomic_DNA"/>
</dbReference>
<dbReference type="CDD" id="cd06259">
    <property type="entry name" value="YdcF-like"/>
    <property type="match status" value="1"/>
</dbReference>
<dbReference type="AlphaFoldDB" id="A0A1F8G1R8"/>
<evidence type="ECO:0000313" key="2">
    <source>
        <dbReference type="EMBL" id="OGN19305.1"/>
    </source>
</evidence>
<sequence length="210" mass="23625">MEKERIERLALKEEAKILLDFLIESTPEKELPVTDAIFIFGHYDPRPALQAAKLWKMGKAPKIIICGKGREKIPVDFESEADFYASVIEQEGIPNYALVLEKESTNTLENIIFGMRACSVNGINPESLILCAMPPLLRRSCATFRKQFPAISVCGSAFLMSPEEFLTPSRLLRVIGEFDRLKIYSEKGDVVPVVIPEKVLLALEKIKEVI</sequence>
<evidence type="ECO:0000259" key="1">
    <source>
        <dbReference type="Pfam" id="PF02698"/>
    </source>
</evidence>
<accession>A0A1F8G1R8</accession>